<gene>
    <name evidence="2" type="ORF">B0X71_16835</name>
</gene>
<keyword evidence="3" id="KW-1185">Reference proteome</keyword>
<evidence type="ECO:0000256" key="1">
    <source>
        <dbReference type="SAM" id="MobiDB-lite"/>
    </source>
</evidence>
<dbReference type="Proteomes" id="UP000188184">
    <property type="component" value="Chromosome"/>
</dbReference>
<reference evidence="2 3" key="1">
    <citation type="submission" date="2017-02" db="EMBL/GenBank/DDBJ databases">
        <title>The complete genomic sequence of a novel cold adapted crude oil-degrading bacterium Planococcus qaidamina Y42.</title>
        <authorList>
            <person name="Yang R."/>
        </authorList>
    </citation>
    <scope>NUCLEOTIDE SEQUENCE [LARGE SCALE GENOMIC DNA]</scope>
    <source>
        <strain evidence="2 3">Y42</strain>
    </source>
</reference>
<evidence type="ECO:0000313" key="3">
    <source>
        <dbReference type="Proteomes" id="UP000188184"/>
    </source>
</evidence>
<dbReference type="EMBL" id="CP019640">
    <property type="protein sequence ID" value="AQQ54603.1"/>
    <property type="molecule type" value="Genomic_DNA"/>
</dbReference>
<proteinExistence type="predicted"/>
<sequence length="98" mass="11300">MQGKDKREKGGGITRGDRKENKKSQSRVHPQKASFKRIFRLDLLHMTLQRLQAAISEKRQTYACNAIITCLAAYRNPTFSWWLSRKRPAGTCGQIIDH</sequence>
<evidence type="ECO:0000313" key="2">
    <source>
        <dbReference type="EMBL" id="AQQ54603.1"/>
    </source>
</evidence>
<organism evidence="2 3">
    <name type="scientific">Planococcus lenghuensis</name>
    <dbReference type="NCBI Taxonomy" id="2213202"/>
    <lineage>
        <taxon>Bacteria</taxon>
        <taxon>Bacillati</taxon>
        <taxon>Bacillota</taxon>
        <taxon>Bacilli</taxon>
        <taxon>Bacillales</taxon>
        <taxon>Caryophanaceae</taxon>
        <taxon>Planococcus</taxon>
    </lineage>
</organism>
<feature type="compositionally biased region" description="Basic and acidic residues" evidence="1">
    <location>
        <begin position="1"/>
        <end position="23"/>
    </location>
</feature>
<accession>A0A1Q2L2G7</accession>
<dbReference type="AlphaFoldDB" id="A0A1Q2L2G7"/>
<dbReference type="KEGG" id="pmar:B0X71_16835"/>
<feature type="region of interest" description="Disordered" evidence="1">
    <location>
        <begin position="1"/>
        <end position="32"/>
    </location>
</feature>
<name>A0A1Q2L2G7_9BACL</name>
<protein>
    <submittedName>
        <fullName evidence="2">Uncharacterized protein</fullName>
    </submittedName>
</protein>